<accession>A0ABU7K3W9</accession>
<organism evidence="2 3">
    <name type="scientific">Nocardiopsis codii</name>
    <dbReference type="NCBI Taxonomy" id="3065942"/>
    <lineage>
        <taxon>Bacteria</taxon>
        <taxon>Bacillati</taxon>
        <taxon>Actinomycetota</taxon>
        <taxon>Actinomycetes</taxon>
        <taxon>Streptosporangiales</taxon>
        <taxon>Nocardiopsidaceae</taxon>
        <taxon>Nocardiopsis</taxon>
    </lineage>
</organism>
<keyword evidence="2" id="KW-0012">Acyltransferase</keyword>
<dbReference type="EC" id="2.3.1.-" evidence="2"/>
<feature type="domain" description="N-acetyltransferase" evidence="1">
    <location>
        <begin position="65"/>
        <end position="115"/>
    </location>
</feature>
<dbReference type="EMBL" id="JAUZMY010000005">
    <property type="protein sequence ID" value="MEE2036895.1"/>
    <property type="molecule type" value="Genomic_DNA"/>
</dbReference>
<sequence length="330" mass="36301">MRSLVEVLDPATATLADLAAWTAVYADGQGEVSGSVLEPEDLARQLRRTPGGEAWRWSARSAPEGPVQGVAELRRQPHDAKLGFLRLFVAKPARRRGLGRALREAVVAEARSREVVGLQSTVLVGPPGEPFAHSSPYLRTLLRLELQKQYLDEETLQRCWSIASRPRPGYRLTHWLDTAPESLAASFGRVMDHVLDAPGAALQAGARRWGVAQVREWERRMADDGSRLVVGAALDRTSDEVVAATVSTVMRGRVADQHDTAVLPAHRRRGLASRVKATQALRVHDLFPHVEAMAVTINQQNAPMLAVNRSLGYQRINERLLVEESLIHGA</sequence>
<protein>
    <submittedName>
        <fullName evidence="2">GNAT family N-acetyltransferase</fullName>
        <ecNumber evidence="2">2.3.1.-</ecNumber>
    </submittedName>
</protein>
<evidence type="ECO:0000313" key="2">
    <source>
        <dbReference type="EMBL" id="MEE2036895.1"/>
    </source>
</evidence>
<dbReference type="Proteomes" id="UP001356095">
    <property type="component" value="Unassembled WGS sequence"/>
</dbReference>
<evidence type="ECO:0000259" key="1">
    <source>
        <dbReference type="Pfam" id="PF00583"/>
    </source>
</evidence>
<dbReference type="SUPFAM" id="SSF55729">
    <property type="entry name" value="Acyl-CoA N-acyltransferases (Nat)"/>
    <property type="match status" value="2"/>
</dbReference>
<dbReference type="GO" id="GO:0016746">
    <property type="term" value="F:acyltransferase activity"/>
    <property type="evidence" value="ECO:0007669"/>
    <property type="project" value="UniProtKB-KW"/>
</dbReference>
<keyword evidence="2" id="KW-0808">Transferase</keyword>
<name>A0ABU7K3W9_9ACTN</name>
<dbReference type="RefSeq" id="WP_330090700.1">
    <property type="nucleotide sequence ID" value="NZ_JAUZMY010000005.1"/>
</dbReference>
<evidence type="ECO:0000313" key="3">
    <source>
        <dbReference type="Proteomes" id="UP001356095"/>
    </source>
</evidence>
<dbReference type="Gene3D" id="3.40.630.30">
    <property type="match status" value="1"/>
</dbReference>
<reference evidence="2 3" key="1">
    <citation type="submission" date="2023-08" db="EMBL/GenBank/DDBJ databases">
        <authorList>
            <person name="Girao M."/>
            <person name="Carvalho M.F."/>
        </authorList>
    </citation>
    <scope>NUCLEOTIDE SEQUENCE [LARGE SCALE GENOMIC DNA]</scope>
    <source>
        <strain evidence="2 3">CT-R113</strain>
    </source>
</reference>
<proteinExistence type="predicted"/>
<gene>
    <name evidence="2" type="ORF">Q8791_06645</name>
</gene>
<keyword evidence="3" id="KW-1185">Reference proteome</keyword>
<comment type="caution">
    <text evidence="2">The sequence shown here is derived from an EMBL/GenBank/DDBJ whole genome shotgun (WGS) entry which is preliminary data.</text>
</comment>
<dbReference type="InterPro" id="IPR000182">
    <property type="entry name" value="GNAT_dom"/>
</dbReference>
<dbReference type="InterPro" id="IPR016181">
    <property type="entry name" value="Acyl_CoA_acyltransferase"/>
</dbReference>
<dbReference type="Pfam" id="PF00583">
    <property type="entry name" value="Acetyltransf_1"/>
    <property type="match status" value="1"/>
</dbReference>